<gene>
    <name evidence="2" type="ORF">K239x_15820</name>
</gene>
<accession>A0A517NR90</accession>
<keyword evidence="3" id="KW-1185">Reference proteome</keyword>
<dbReference type="Pfam" id="PF14256">
    <property type="entry name" value="YwiC"/>
    <property type="match status" value="1"/>
</dbReference>
<keyword evidence="1" id="KW-0812">Transmembrane</keyword>
<name>A0A517NR90_9BACT</name>
<feature type="transmembrane region" description="Helical" evidence="1">
    <location>
        <begin position="72"/>
        <end position="92"/>
    </location>
</feature>
<proteinExistence type="predicted"/>
<organism evidence="2 3">
    <name type="scientific">Stieleria marina</name>
    <dbReference type="NCBI Taxonomy" id="1930275"/>
    <lineage>
        <taxon>Bacteria</taxon>
        <taxon>Pseudomonadati</taxon>
        <taxon>Planctomycetota</taxon>
        <taxon>Planctomycetia</taxon>
        <taxon>Pirellulales</taxon>
        <taxon>Pirellulaceae</taxon>
        <taxon>Stieleria</taxon>
    </lineage>
</organism>
<sequence>MPAQPATKLKPKEHGAYAILGIPMITSLVLAGTTLAGLCVAVASVAGFLAHEPLLVAIGHRGNRAQRSTPTARRRLGLLLAATLTCGVIAMTEGTTSVHWSLIGCGVLAAASFALAIAGNHRTLGRQLWGVIALSAPCMPILLAGDLSTSSTMEAWCDWLIGFAATTMTVRGVIAAQKRQSRMIHWIAVAGLSILVGYLTFRAFALPIATLPMLLMSWHLMHDPPHAKQLKRVGWTLVAGTIASAIWMTITL</sequence>
<protein>
    <recommendedName>
        <fullName evidence="4">YwiC-like protein</fullName>
    </recommendedName>
</protein>
<evidence type="ECO:0000256" key="1">
    <source>
        <dbReference type="SAM" id="Phobius"/>
    </source>
</evidence>
<dbReference type="Proteomes" id="UP000319817">
    <property type="component" value="Chromosome"/>
</dbReference>
<evidence type="ECO:0008006" key="4">
    <source>
        <dbReference type="Google" id="ProtNLM"/>
    </source>
</evidence>
<dbReference type="OrthoDB" id="264037at2"/>
<dbReference type="AlphaFoldDB" id="A0A517NR90"/>
<feature type="transmembrane region" description="Helical" evidence="1">
    <location>
        <begin position="98"/>
        <end position="116"/>
    </location>
</feature>
<dbReference type="EMBL" id="CP036526">
    <property type="protein sequence ID" value="QDT09634.1"/>
    <property type="molecule type" value="Genomic_DNA"/>
</dbReference>
<feature type="transmembrane region" description="Helical" evidence="1">
    <location>
        <begin position="128"/>
        <end position="147"/>
    </location>
</feature>
<feature type="transmembrane region" description="Helical" evidence="1">
    <location>
        <begin position="20"/>
        <end position="51"/>
    </location>
</feature>
<dbReference type="InterPro" id="IPR025576">
    <property type="entry name" value="YwiC"/>
</dbReference>
<reference evidence="2 3" key="1">
    <citation type="submission" date="2019-02" db="EMBL/GenBank/DDBJ databases">
        <title>Deep-cultivation of Planctomycetes and their phenomic and genomic characterization uncovers novel biology.</title>
        <authorList>
            <person name="Wiegand S."/>
            <person name="Jogler M."/>
            <person name="Boedeker C."/>
            <person name="Pinto D."/>
            <person name="Vollmers J."/>
            <person name="Rivas-Marin E."/>
            <person name="Kohn T."/>
            <person name="Peeters S.H."/>
            <person name="Heuer A."/>
            <person name="Rast P."/>
            <person name="Oberbeckmann S."/>
            <person name="Bunk B."/>
            <person name="Jeske O."/>
            <person name="Meyerdierks A."/>
            <person name="Storesund J.E."/>
            <person name="Kallscheuer N."/>
            <person name="Luecker S."/>
            <person name="Lage O.M."/>
            <person name="Pohl T."/>
            <person name="Merkel B.J."/>
            <person name="Hornburger P."/>
            <person name="Mueller R.-W."/>
            <person name="Bruemmer F."/>
            <person name="Labrenz M."/>
            <person name="Spormann A.M."/>
            <person name="Op den Camp H."/>
            <person name="Overmann J."/>
            <person name="Amann R."/>
            <person name="Jetten M.S.M."/>
            <person name="Mascher T."/>
            <person name="Medema M.H."/>
            <person name="Devos D.P."/>
            <person name="Kaster A.-K."/>
            <person name="Ovreas L."/>
            <person name="Rohde M."/>
            <person name="Galperin M.Y."/>
            <person name="Jogler C."/>
        </authorList>
    </citation>
    <scope>NUCLEOTIDE SEQUENCE [LARGE SCALE GENOMIC DNA]</scope>
    <source>
        <strain evidence="2 3">K23_9</strain>
    </source>
</reference>
<evidence type="ECO:0000313" key="2">
    <source>
        <dbReference type="EMBL" id="QDT09634.1"/>
    </source>
</evidence>
<keyword evidence="1" id="KW-0472">Membrane</keyword>
<feature type="transmembrane region" description="Helical" evidence="1">
    <location>
        <begin position="233"/>
        <end position="250"/>
    </location>
</feature>
<dbReference type="RefSeq" id="WP_145417188.1">
    <property type="nucleotide sequence ID" value="NZ_CP036526.1"/>
</dbReference>
<keyword evidence="1" id="KW-1133">Transmembrane helix</keyword>
<feature type="transmembrane region" description="Helical" evidence="1">
    <location>
        <begin position="159"/>
        <end position="176"/>
    </location>
</feature>
<feature type="transmembrane region" description="Helical" evidence="1">
    <location>
        <begin position="183"/>
        <end position="199"/>
    </location>
</feature>
<evidence type="ECO:0000313" key="3">
    <source>
        <dbReference type="Proteomes" id="UP000319817"/>
    </source>
</evidence>